<evidence type="ECO:0000313" key="2">
    <source>
        <dbReference type="EMBL" id="QUI24511.1"/>
    </source>
</evidence>
<dbReference type="EMBL" id="CP058649">
    <property type="protein sequence ID" value="QUI24511.1"/>
    <property type="molecule type" value="Genomic_DNA"/>
</dbReference>
<dbReference type="Proteomes" id="UP000683246">
    <property type="component" value="Chromosome"/>
</dbReference>
<keyword evidence="1" id="KW-1133">Transmembrane helix</keyword>
<dbReference type="AlphaFoldDB" id="A0A8J8MMZ8"/>
<sequence>MMEDMMKGLILGLPFLMYGVWGIRKQAKKYFRNNAYKSMDRLIFFLLKTPFSWLSVIIGLLFILLGLLSL</sequence>
<dbReference type="KEGG" id="vpy:HZI73_20365"/>
<feature type="transmembrane region" description="Helical" evidence="1">
    <location>
        <begin position="43"/>
        <end position="68"/>
    </location>
</feature>
<evidence type="ECO:0000313" key="3">
    <source>
        <dbReference type="Proteomes" id="UP000683246"/>
    </source>
</evidence>
<accession>A0A8J8MMZ8</accession>
<proteinExistence type="predicted"/>
<organism evidence="2 3">
    <name type="scientific">Vallitalea pronyensis</name>
    <dbReference type="NCBI Taxonomy" id="1348613"/>
    <lineage>
        <taxon>Bacteria</taxon>
        <taxon>Bacillati</taxon>
        <taxon>Bacillota</taxon>
        <taxon>Clostridia</taxon>
        <taxon>Lachnospirales</taxon>
        <taxon>Vallitaleaceae</taxon>
        <taxon>Vallitalea</taxon>
    </lineage>
</organism>
<keyword evidence="1" id="KW-0812">Transmembrane</keyword>
<feature type="transmembrane region" description="Helical" evidence="1">
    <location>
        <begin position="6"/>
        <end position="23"/>
    </location>
</feature>
<dbReference type="RefSeq" id="WP_212695202.1">
    <property type="nucleotide sequence ID" value="NZ_CP058649.1"/>
</dbReference>
<evidence type="ECO:0000256" key="1">
    <source>
        <dbReference type="SAM" id="Phobius"/>
    </source>
</evidence>
<protein>
    <submittedName>
        <fullName evidence="2">Uncharacterized protein</fullName>
    </submittedName>
</protein>
<name>A0A8J8MMZ8_9FIRM</name>
<reference evidence="2" key="1">
    <citation type="submission" date="2020-07" db="EMBL/GenBank/DDBJ databases">
        <title>Vallitalea pronyensis genome.</title>
        <authorList>
            <person name="Postec A."/>
        </authorList>
    </citation>
    <scope>NUCLEOTIDE SEQUENCE</scope>
    <source>
        <strain evidence="2">FatNI3</strain>
    </source>
</reference>
<gene>
    <name evidence="2" type="ORF">HZI73_20365</name>
</gene>
<keyword evidence="3" id="KW-1185">Reference proteome</keyword>
<keyword evidence="1" id="KW-0472">Membrane</keyword>